<protein>
    <submittedName>
        <fullName evidence="8">Uncharacterized protein</fullName>
    </submittedName>
</protein>
<keyword evidence="7" id="KW-0812">Transmembrane</keyword>
<evidence type="ECO:0000313" key="9">
    <source>
        <dbReference type="Proteomes" id="UP001152885"/>
    </source>
</evidence>
<evidence type="ECO:0000313" key="8">
    <source>
        <dbReference type="EMBL" id="CAI5756472.1"/>
    </source>
</evidence>
<organism evidence="8 9">
    <name type="scientific">Candida verbasci</name>
    <dbReference type="NCBI Taxonomy" id="1227364"/>
    <lineage>
        <taxon>Eukaryota</taxon>
        <taxon>Fungi</taxon>
        <taxon>Dikarya</taxon>
        <taxon>Ascomycota</taxon>
        <taxon>Saccharomycotina</taxon>
        <taxon>Pichiomycetes</taxon>
        <taxon>Debaryomycetaceae</taxon>
        <taxon>Candida/Lodderomyces clade</taxon>
        <taxon>Candida</taxon>
    </lineage>
</organism>
<dbReference type="GO" id="GO:0005743">
    <property type="term" value="C:mitochondrial inner membrane"/>
    <property type="evidence" value="ECO:0007669"/>
    <property type="project" value="UniProtKB-SubCell"/>
</dbReference>
<evidence type="ECO:0000256" key="5">
    <source>
        <dbReference type="ARBA" id="ARBA00023128"/>
    </source>
</evidence>
<keyword evidence="9" id="KW-1185">Reference proteome</keyword>
<dbReference type="GO" id="GO:0006123">
    <property type="term" value="P:mitochondrial electron transport, cytochrome c to oxygen"/>
    <property type="evidence" value="ECO:0007669"/>
    <property type="project" value="InterPro"/>
</dbReference>
<evidence type="ECO:0000256" key="2">
    <source>
        <dbReference type="ARBA" id="ARBA00004673"/>
    </source>
</evidence>
<dbReference type="OrthoDB" id="9974841at2759"/>
<dbReference type="AlphaFoldDB" id="A0A9W4TSV2"/>
<keyword evidence="7" id="KW-1133">Transmembrane helix</keyword>
<dbReference type="Gene3D" id="4.10.49.10">
    <property type="entry name" value="Cytochrome c oxidase subunit VIIc"/>
    <property type="match status" value="1"/>
</dbReference>
<gene>
    <name evidence="8" type="ORF">CANVERA_P0988</name>
</gene>
<keyword evidence="4" id="KW-0999">Mitochondrion inner membrane</keyword>
<evidence type="ECO:0000256" key="4">
    <source>
        <dbReference type="ARBA" id="ARBA00022792"/>
    </source>
</evidence>
<evidence type="ECO:0000256" key="7">
    <source>
        <dbReference type="SAM" id="Phobius"/>
    </source>
</evidence>
<evidence type="ECO:0000256" key="3">
    <source>
        <dbReference type="ARBA" id="ARBA00010514"/>
    </source>
</evidence>
<evidence type="ECO:0000256" key="6">
    <source>
        <dbReference type="ARBA" id="ARBA00023136"/>
    </source>
</evidence>
<comment type="pathway">
    <text evidence="2">Energy metabolism; oxidative phosphorylation.</text>
</comment>
<comment type="subcellular location">
    <subcellularLocation>
        <location evidence="1">Mitochondrion inner membrane</location>
        <topology evidence="1">Single-pass membrane protein</topology>
    </subcellularLocation>
</comment>
<dbReference type="GO" id="GO:0045277">
    <property type="term" value="C:respiratory chain complex IV"/>
    <property type="evidence" value="ECO:0007669"/>
    <property type="project" value="InterPro"/>
</dbReference>
<dbReference type="EMBL" id="CANTUO010000001">
    <property type="protein sequence ID" value="CAI5756472.1"/>
    <property type="molecule type" value="Genomic_DNA"/>
</dbReference>
<name>A0A9W4TSV2_9ASCO</name>
<proteinExistence type="inferred from homology"/>
<reference evidence="8" key="1">
    <citation type="submission" date="2022-12" db="EMBL/GenBank/DDBJ databases">
        <authorList>
            <person name="Brejova B."/>
        </authorList>
    </citation>
    <scope>NUCLEOTIDE SEQUENCE</scope>
</reference>
<dbReference type="Pfam" id="PF02935">
    <property type="entry name" value="COX7C"/>
    <property type="match status" value="1"/>
</dbReference>
<dbReference type="InterPro" id="IPR004202">
    <property type="entry name" value="COX7C/Cox8"/>
</dbReference>
<feature type="transmembrane region" description="Helical" evidence="7">
    <location>
        <begin position="71"/>
        <end position="90"/>
    </location>
</feature>
<sequence length="102" mass="11840">MLSRSSNIVKLSNPSKILTRSLHQSIIRLNAHHDEHSIQHQMANIYGHPKEGVYSNLPFQVKNRKYIPFSVWYWGVLGFFFAFPALSSFWQMKKAGSFNTEV</sequence>
<comment type="similarity">
    <text evidence="3">Belongs to the cytochrome c oxidase VIIc family.</text>
</comment>
<accession>A0A9W4TSV2</accession>
<evidence type="ECO:0000256" key="1">
    <source>
        <dbReference type="ARBA" id="ARBA00004434"/>
    </source>
</evidence>
<comment type="caution">
    <text evidence="8">The sequence shown here is derived from an EMBL/GenBank/DDBJ whole genome shotgun (WGS) entry which is preliminary data.</text>
</comment>
<dbReference type="Proteomes" id="UP001152885">
    <property type="component" value="Unassembled WGS sequence"/>
</dbReference>
<dbReference type="InterPro" id="IPR036636">
    <property type="entry name" value="COX7C/Cox8_sf"/>
</dbReference>
<keyword evidence="5" id="KW-0496">Mitochondrion</keyword>
<keyword evidence="6 7" id="KW-0472">Membrane</keyword>